<evidence type="ECO:0000256" key="6">
    <source>
        <dbReference type="ARBA" id="ARBA00022989"/>
    </source>
</evidence>
<dbReference type="GO" id="GO:0030416">
    <property type="term" value="P:methylamine metabolic process"/>
    <property type="evidence" value="ECO:0007669"/>
    <property type="project" value="InterPro"/>
</dbReference>
<dbReference type="GO" id="GO:0016020">
    <property type="term" value="C:membrane"/>
    <property type="evidence" value="ECO:0007669"/>
    <property type="project" value="UniProtKB-SubCell"/>
</dbReference>
<evidence type="ECO:0000256" key="5">
    <source>
        <dbReference type="ARBA" id="ARBA00022692"/>
    </source>
</evidence>
<organism evidence="10 11">
    <name type="scientific">Caballeronia glathei</name>
    <dbReference type="NCBI Taxonomy" id="60547"/>
    <lineage>
        <taxon>Bacteria</taxon>
        <taxon>Pseudomonadati</taxon>
        <taxon>Pseudomonadota</taxon>
        <taxon>Betaproteobacteria</taxon>
        <taxon>Burkholderiales</taxon>
        <taxon>Burkholderiaceae</taxon>
        <taxon>Caballeronia</taxon>
    </lineage>
</organism>
<feature type="transmembrane region" description="Helical" evidence="8">
    <location>
        <begin position="118"/>
        <end position="138"/>
    </location>
</feature>
<evidence type="ECO:0000256" key="4">
    <source>
        <dbReference type="ARBA" id="ARBA00019078"/>
    </source>
</evidence>
<protein>
    <recommendedName>
        <fullName evidence="4">Methylamine utilization protein MauE</fullName>
    </recommendedName>
</protein>
<sequence>MLDPVILMVSLATIAIVVLLGAAAKLREPAKFSDTLAAYHLLPPFALTPVAYAIPALEALGAVGLLFPATRLAAACVVIALFAVFGTALAINVVRGNTDIDCGCAGFTASTREAPKKIGWWHVARVAVLAAVASAALVTQDPRPIVWFDYFTAAAGTLCAVAAMLTLDMLLANLPKLESLRNS</sequence>
<evidence type="ECO:0000256" key="3">
    <source>
        <dbReference type="ARBA" id="ARBA00004856"/>
    </source>
</evidence>
<evidence type="ECO:0000256" key="1">
    <source>
        <dbReference type="ARBA" id="ARBA00003475"/>
    </source>
</evidence>
<dbReference type="RefSeq" id="WP_035930606.1">
    <property type="nucleotide sequence ID" value="NZ_CADFFX010000001.1"/>
</dbReference>
<dbReference type="AlphaFoldDB" id="A0A069PSG1"/>
<feature type="transmembrane region" description="Helical" evidence="8">
    <location>
        <begin position="69"/>
        <end position="91"/>
    </location>
</feature>
<feature type="transmembrane region" description="Helical" evidence="8">
    <location>
        <begin position="150"/>
        <end position="171"/>
    </location>
</feature>
<keyword evidence="11" id="KW-1185">Reference proteome</keyword>
<dbReference type="UniPathway" id="UPA00895"/>
<keyword evidence="7 8" id="KW-0472">Membrane</keyword>
<feature type="domain" description="Methylamine utilisation protein MauE" evidence="9">
    <location>
        <begin position="6"/>
        <end position="137"/>
    </location>
</feature>
<evidence type="ECO:0000256" key="8">
    <source>
        <dbReference type="SAM" id="Phobius"/>
    </source>
</evidence>
<feature type="transmembrane region" description="Helical" evidence="8">
    <location>
        <begin position="36"/>
        <end position="57"/>
    </location>
</feature>
<dbReference type="STRING" id="60547.GCA_000751215_02250"/>
<gene>
    <name evidence="10" type="ORF">BG61_32625</name>
</gene>
<reference evidence="10 11" key="1">
    <citation type="submission" date="2014-03" db="EMBL/GenBank/DDBJ databases">
        <title>Draft Genome Sequences of Four Burkholderia Strains.</title>
        <authorList>
            <person name="Liu X.Y."/>
            <person name="Li C.X."/>
            <person name="Xu J.H."/>
        </authorList>
    </citation>
    <scope>NUCLEOTIDE SEQUENCE [LARGE SCALE GENOMIC DNA]</scope>
    <source>
        <strain evidence="10 11">DSM 50014</strain>
    </source>
</reference>
<keyword evidence="5 8" id="KW-0812">Transmembrane</keyword>
<feature type="transmembrane region" description="Helical" evidence="8">
    <location>
        <begin position="6"/>
        <end position="24"/>
    </location>
</feature>
<evidence type="ECO:0000256" key="2">
    <source>
        <dbReference type="ARBA" id="ARBA00004141"/>
    </source>
</evidence>
<evidence type="ECO:0000313" key="11">
    <source>
        <dbReference type="Proteomes" id="UP000027466"/>
    </source>
</evidence>
<name>A0A069PSG1_9BURK</name>
<keyword evidence="6 8" id="KW-1133">Transmembrane helix</keyword>
<comment type="pathway">
    <text evidence="3">One-carbon metabolism; methylamine degradation.</text>
</comment>
<comment type="function">
    <text evidence="1">May be specifically involved in the processing, transport, and/or maturation of the MADH beta-subunit.</text>
</comment>
<proteinExistence type="predicted"/>
<dbReference type="EMBL" id="JFHC01000006">
    <property type="protein sequence ID" value="KDR43643.1"/>
    <property type="molecule type" value="Genomic_DNA"/>
</dbReference>
<dbReference type="Pfam" id="PF07291">
    <property type="entry name" value="MauE"/>
    <property type="match status" value="1"/>
</dbReference>
<evidence type="ECO:0000259" key="9">
    <source>
        <dbReference type="Pfam" id="PF07291"/>
    </source>
</evidence>
<evidence type="ECO:0000313" key="10">
    <source>
        <dbReference type="EMBL" id="KDR43643.1"/>
    </source>
</evidence>
<dbReference type="InterPro" id="IPR009908">
    <property type="entry name" value="Methylamine_util_MauE"/>
</dbReference>
<dbReference type="Proteomes" id="UP000027466">
    <property type="component" value="Unassembled WGS sequence"/>
</dbReference>
<comment type="caution">
    <text evidence="10">The sequence shown here is derived from an EMBL/GenBank/DDBJ whole genome shotgun (WGS) entry which is preliminary data.</text>
</comment>
<comment type="subcellular location">
    <subcellularLocation>
        <location evidence="2">Membrane</location>
        <topology evidence="2">Multi-pass membrane protein</topology>
    </subcellularLocation>
</comment>
<accession>A0A069PSG1</accession>
<evidence type="ECO:0000256" key="7">
    <source>
        <dbReference type="ARBA" id="ARBA00023136"/>
    </source>
</evidence>